<evidence type="ECO:0000313" key="4">
    <source>
        <dbReference type="EMBL" id="MBB5855844.1"/>
    </source>
</evidence>
<evidence type="ECO:0000256" key="1">
    <source>
        <dbReference type="ARBA" id="ARBA00004953"/>
    </source>
</evidence>
<dbReference type="EMBL" id="JACHMX010000001">
    <property type="protein sequence ID" value="MBB5855844.1"/>
    <property type="molecule type" value="Genomic_DNA"/>
</dbReference>
<evidence type="ECO:0000256" key="3">
    <source>
        <dbReference type="ARBA" id="ARBA00023002"/>
    </source>
</evidence>
<dbReference type="PANTHER" id="PTHR36925:SF1">
    <property type="entry name" value="COBALT-PRECORRIN-6A REDUCTASE"/>
    <property type="match status" value="1"/>
</dbReference>
<gene>
    <name evidence="4" type="ORF">HDA45_005931</name>
</gene>
<keyword evidence="3 4" id="KW-0560">Oxidoreductase</keyword>
<comment type="caution">
    <text evidence="4">The sequence shown here is derived from an EMBL/GenBank/DDBJ whole genome shotgun (WGS) entry which is preliminary data.</text>
</comment>
<reference evidence="4 5" key="1">
    <citation type="submission" date="2020-08" db="EMBL/GenBank/DDBJ databases">
        <title>Sequencing the genomes of 1000 actinobacteria strains.</title>
        <authorList>
            <person name="Klenk H.-P."/>
        </authorList>
    </citation>
    <scope>NUCLEOTIDE SEQUENCE [LARGE SCALE GENOMIC DNA]</scope>
    <source>
        <strain evidence="4 5">DSM 45272</strain>
    </source>
</reference>
<dbReference type="PROSITE" id="PS51014">
    <property type="entry name" value="COBK_CBIJ"/>
    <property type="match status" value="1"/>
</dbReference>
<accession>A0A841BBF2</accession>
<evidence type="ECO:0000256" key="2">
    <source>
        <dbReference type="ARBA" id="ARBA00022573"/>
    </source>
</evidence>
<dbReference type="GO" id="GO:0016994">
    <property type="term" value="F:precorrin-6A reductase activity"/>
    <property type="evidence" value="ECO:0007669"/>
    <property type="project" value="UniProtKB-EC"/>
</dbReference>
<dbReference type="AlphaFoldDB" id="A0A841BBF2"/>
<comment type="pathway">
    <text evidence="1">Cofactor biosynthesis; adenosylcobalamin biosynthesis.</text>
</comment>
<keyword evidence="5" id="KW-1185">Reference proteome</keyword>
<dbReference type="PANTHER" id="PTHR36925">
    <property type="entry name" value="COBALT-PRECORRIN-6A REDUCTASE"/>
    <property type="match status" value="1"/>
</dbReference>
<protein>
    <submittedName>
        <fullName evidence="4">Precorrin-6A/cobalt-precorrin-6A reductase</fullName>
        <ecNumber evidence="4">1.3.1.106</ecNumber>
        <ecNumber evidence="4">1.3.1.54</ecNumber>
    </submittedName>
</protein>
<proteinExistence type="predicted"/>
<dbReference type="EC" id="1.3.1.54" evidence="4"/>
<dbReference type="NCBIfam" id="TIGR00715">
    <property type="entry name" value="precor6x_red"/>
    <property type="match status" value="1"/>
</dbReference>
<dbReference type="GO" id="GO:0009236">
    <property type="term" value="P:cobalamin biosynthetic process"/>
    <property type="evidence" value="ECO:0007669"/>
    <property type="project" value="UniProtKB-UniPathway"/>
</dbReference>
<organism evidence="4 5">
    <name type="scientific">Amycolatopsis umgeniensis</name>
    <dbReference type="NCBI Taxonomy" id="336628"/>
    <lineage>
        <taxon>Bacteria</taxon>
        <taxon>Bacillati</taxon>
        <taxon>Actinomycetota</taxon>
        <taxon>Actinomycetes</taxon>
        <taxon>Pseudonocardiales</taxon>
        <taxon>Pseudonocardiaceae</taxon>
        <taxon>Amycolatopsis</taxon>
    </lineage>
</organism>
<sequence length="255" mass="27561">MARGRGPMTLLILGGTGEARELAKELAARGEHVVSSLAGRVVRPKLPDGEVRVGGFGGPEGLARWLTENDVAAMIDATHPFAERIGANAAEAARETGTPLLRLARPGWTERPGDTWHWAEDLDHAARLLPALGERVFLTSGRQGLAAFAGLDALWFLIRCVDPPEVALPRRREVLLDRGPYTVDRERALMERHRVDVLVTKDSGGAMTAAKLTAARELDLPVVVVRRPPRPETASVTTVQDALTWLDAETKGSPA</sequence>
<name>A0A841BBF2_9PSEU</name>
<dbReference type="Proteomes" id="UP000580861">
    <property type="component" value="Unassembled WGS sequence"/>
</dbReference>
<dbReference type="Pfam" id="PF02571">
    <property type="entry name" value="CbiJ"/>
    <property type="match status" value="1"/>
</dbReference>
<dbReference type="EC" id="1.3.1.106" evidence="4"/>
<keyword evidence="2" id="KW-0169">Cobalamin biosynthesis</keyword>
<dbReference type="UniPathway" id="UPA00148"/>
<evidence type="ECO:0000313" key="5">
    <source>
        <dbReference type="Proteomes" id="UP000580861"/>
    </source>
</evidence>
<dbReference type="NCBIfam" id="NF005968">
    <property type="entry name" value="PRK08057.1-2"/>
    <property type="match status" value="1"/>
</dbReference>
<dbReference type="InterPro" id="IPR003723">
    <property type="entry name" value="Precorrin-6x_reduct"/>
</dbReference>